<accession>A0A0E9TK76</accession>
<name>A0A0E9TK76_ANGAN</name>
<dbReference type="AlphaFoldDB" id="A0A0E9TK76"/>
<reference evidence="1" key="2">
    <citation type="journal article" date="2015" name="Fish Shellfish Immunol.">
        <title>Early steps in the European eel (Anguilla anguilla)-Vibrio vulnificus interaction in the gills: Role of the RtxA13 toxin.</title>
        <authorList>
            <person name="Callol A."/>
            <person name="Pajuelo D."/>
            <person name="Ebbesson L."/>
            <person name="Teles M."/>
            <person name="MacKenzie S."/>
            <person name="Amaro C."/>
        </authorList>
    </citation>
    <scope>NUCLEOTIDE SEQUENCE</scope>
</reference>
<organism evidence="1">
    <name type="scientific">Anguilla anguilla</name>
    <name type="common">European freshwater eel</name>
    <name type="synonym">Muraena anguilla</name>
    <dbReference type="NCBI Taxonomy" id="7936"/>
    <lineage>
        <taxon>Eukaryota</taxon>
        <taxon>Metazoa</taxon>
        <taxon>Chordata</taxon>
        <taxon>Craniata</taxon>
        <taxon>Vertebrata</taxon>
        <taxon>Euteleostomi</taxon>
        <taxon>Actinopterygii</taxon>
        <taxon>Neopterygii</taxon>
        <taxon>Teleostei</taxon>
        <taxon>Anguilliformes</taxon>
        <taxon>Anguillidae</taxon>
        <taxon>Anguilla</taxon>
    </lineage>
</organism>
<protein>
    <submittedName>
        <fullName evidence="1">Uncharacterized protein</fullName>
    </submittedName>
</protein>
<reference evidence="1" key="1">
    <citation type="submission" date="2014-11" db="EMBL/GenBank/DDBJ databases">
        <authorList>
            <person name="Amaro Gonzalez C."/>
        </authorList>
    </citation>
    <scope>NUCLEOTIDE SEQUENCE</scope>
</reference>
<dbReference type="EMBL" id="GBXM01055424">
    <property type="protein sequence ID" value="JAH53153.1"/>
    <property type="molecule type" value="Transcribed_RNA"/>
</dbReference>
<proteinExistence type="predicted"/>
<evidence type="ECO:0000313" key="1">
    <source>
        <dbReference type="EMBL" id="JAH53153.1"/>
    </source>
</evidence>
<sequence length="35" mass="3936">MGLVAPELVFQVHCCFSHGSLCGSFKRMFYKALDL</sequence>